<dbReference type="SUPFAM" id="SSF143548">
    <property type="entry name" value="Serine metabolism enzymes domain"/>
    <property type="match status" value="1"/>
</dbReference>
<keyword evidence="5 11" id="KW-0004">4Fe-4S</keyword>
<evidence type="ECO:0000259" key="13">
    <source>
        <dbReference type="Pfam" id="PF03315"/>
    </source>
</evidence>
<dbReference type="InterPro" id="IPR005131">
    <property type="entry name" value="Ser_deHydtase_bsu"/>
</dbReference>
<evidence type="ECO:0000256" key="10">
    <source>
        <dbReference type="ARBA" id="ARBA00049406"/>
    </source>
</evidence>
<dbReference type="Pfam" id="PF03315">
    <property type="entry name" value="SDH_beta"/>
    <property type="match status" value="1"/>
</dbReference>
<evidence type="ECO:0000256" key="4">
    <source>
        <dbReference type="ARBA" id="ARBA00022432"/>
    </source>
</evidence>
<dbReference type="AlphaFoldDB" id="A0A0W0VTS8"/>
<dbReference type="PANTHER" id="PTHR30182">
    <property type="entry name" value="L-SERINE DEHYDRATASE"/>
    <property type="match status" value="1"/>
</dbReference>
<dbReference type="PATRIC" id="fig|454.4.peg.1541"/>
<evidence type="ECO:0000313" key="15">
    <source>
        <dbReference type="Proteomes" id="UP000054761"/>
    </source>
</evidence>
<evidence type="ECO:0000256" key="8">
    <source>
        <dbReference type="ARBA" id="ARBA00023014"/>
    </source>
</evidence>
<keyword evidence="9 11" id="KW-0456">Lyase</keyword>
<keyword evidence="15" id="KW-1185">Reference proteome</keyword>
<evidence type="ECO:0000256" key="1">
    <source>
        <dbReference type="ARBA" id="ARBA00001966"/>
    </source>
</evidence>
<dbReference type="GO" id="GO:0009063">
    <property type="term" value="P:amino acid catabolic process"/>
    <property type="evidence" value="ECO:0007669"/>
    <property type="project" value="UniProtKB-ARBA"/>
</dbReference>
<dbReference type="InterPro" id="IPR004644">
    <property type="entry name" value="Fe-S_L-Ser_mono"/>
</dbReference>
<dbReference type="RefSeq" id="WP_058501779.1">
    <property type="nucleotide sequence ID" value="NZ_CAAAJA010000081.1"/>
</dbReference>
<evidence type="ECO:0000256" key="2">
    <source>
        <dbReference type="ARBA" id="ARBA00004742"/>
    </source>
</evidence>
<evidence type="ECO:0000313" key="14">
    <source>
        <dbReference type="EMBL" id="KTD23426.1"/>
    </source>
</evidence>
<sequence length="458" mass="49995">MNISVFDLFSIGIGPSSSHTVGPMYAANEFIQLLREKQLFNDVQRVKCELYGSLALTGKGHGTDKAIINGLESKTPETVDPETIVPRMENIIKTQVLKLGGEREIPFHEKEDLLLLQKEVLPKHTNGMRFNAYDGNGQKLIRQVYYSVGGGFITTEEEYDKPREENASPPYPFSTAKELLRLCKENQLTIAELMFANEHTWRDTQAIQSGILDIAKTMEKCIENGCRHEGILPGGLQVKRRAPELYKLLVEQKGVKSVFEQSDIMNRLNMYAMAVNEENAAGGRIVTAPTNGAAGIIPAVFKYFQEGHDKLNKNDIFTYFLTAAAIGILYKKGASISGAEVGCQGEVGVASSMAAAGLTAVLGGSVEQIENAAEIAMEHHLGMTCDPVNGLVQIPCIERNAMGAVKAVNASRMALIGDGQHQISLDKAIKTMKQTGMDMQTIYKETSLGGLAVNHPEC</sequence>
<dbReference type="Pfam" id="PF03313">
    <property type="entry name" value="SDH_alpha"/>
    <property type="match status" value="1"/>
</dbReference>
<evidence type="ECO:0000256" key="11">
    <source>
        <dbReference type="RuleBase" id="RU366059"/>
    </source>
</evidence>
<protein>
    <recommendedName>
        <fullName evidence="11">L-serine dehydratase</fullName>
        <ecNumber evidence="11">4.3.1.17</ecNumber>
    </recommendedName>
</protein>
<dbReference type="GO" id="GO:0046872">
    <property type="term" value="F:metal ion binding"/>
    <property type="evidence" value="ECO:0007669"/>
    <property type="project" value="UniProtKB-KW"/>
</dbReference>
<dbReference type="InterPro" id="IPR029009">
    <property type="entry name" value="ASB_dom_sf"/>
</dbReference>
<evidence type="ECO:0000256" key="7">
    <source>
        <dbReference type="ARBA" id="ARBA00023004"/>
    </source>
</evidence>
<gene>
    <name evidence="14" type="ORF">Lisr_1424</name>
</gene>
<evidence type="ECO:0000256" key="5">
    <source>
        <dbReference type="ARBA" id="ARBA00022485"/>
    </source>
</evidence>
<dbReference type="NCBIfam" id="TIGR00720">
    <property type="entry name" value="sda_mono"/>
    <property type="match status" value="1"/>
</dbReference>
<dbReference type="GO" id="GO:0051539">
    <property type="term" value="F:4 iron, 4 sulfur cluster binding"/>
    <property type="evidence" value="ECO:0007669"/>
    <property type="project" value="UniProtKB-UniRule"/>
</dbReference>
<evidence type="ECO:0000256" key="9">
    <source>
        <dbReference type="ARBA" id="ARBA00023239"/>
    </source>
</evidence>
<dbReference type="EMBL" id="LNYH01000074">
    <property type="protein sequence ID" value="KTD23426.1"/>
    <property type="molecule type" value="Genomic_DNA"/>
</dbReference>
<dbReference type="STRING" id="454.Lisr_1424"/>
<comment type="caution">
    <text evidence="14">The sequence shown here is derived from an EMBL/GenBank/DDBJ whole genome shotgun (WGS) entry which is preliminary data.</text>
</comment>
<evidence type="ECO:0000256" key="3">
    <source>
        <dbReference type="ARBA" id="ARBA00008636"/>
    </source>
</evidence>
<keyword evidence="7 11" id="KW-0408">Iron</keyword>
<dbReference type="InterPro" id="IPR051318">
    <property type="entry name" value="Fe-S_L-Ser"/>
</dbReference>
<reference evidence="14 15" key="1">
    <citation type="submission" date="2015-11" db="EMBL/GenBank/DDBJ databases">
        <title>Genomic analysis of 38 Legionella species identifies large and diverse effector repertoires.</title>
        <authorList>
            <person name="Burstein D."/>
            <person name="Amaro F."/>
            <person name="Zusman T."/>
            <person name="Lifshitz Z."/>
            <person name="Cohen O."/>
            <person name="Gilbert J.A."/>
            <person name="Pupko T."/>
            <person name="Shuman H.A."/>
            <person name="Segal G."/>
        </authorList>
    </citation>
    <scope>NUCLEOTIDE SEQUENCE [LARGE SCALE GENOMIC DNA]</scope>
    <source>
        <strain evidence="14 15">Bercovier 4</strain>
    </source>
</reference>
<evidence type="ECO:0000259" key="12">
    <source>
        <dbReference type="Pfam" id="PF03313"/>
    </source>
</evidence>
<feature type="domain" description="Serine dehydratase-like alpha subunit" evidence="12">
    <location>
        <begin position="185"/>
        <end position="452"/>
    </location>
</feature>
<accession>A0A0W0VTS8</accession>
<comment type="pathway">
    <text evidence="2">Carbohydrate biosynthesis; gluconeogenesis.</text>
</comment>
<comment type="similarity">
    <text evidence="3 11">Belongs to the iron-sulfur dependent L-serine dehydratase family.</text>
</comment>
<keyword evidence="8 11" id="KW-0411">Iron-sulfur</keyword>
<dbReference type="Gene3D" id="3.30.1330.90">
    <property type="entry name" value="D-3-phosphoglycerate dehydrogenase, domain 3"/>
    <property type="match status" value="1"/>
</dbReference>
<keyword evidence="4 11" id="KW-0312">Gluconeogenesis</keyword>
<feature type="domain" description="Serine dehydratase beta chain" evidence="13">
    <location>
        <begin position="4"/>
        <end position="158"/>
    </location>
</feature>
<name>A0A0W0VTS8_9GAMM</name>
<keyword evidence="6 11" id="KW-0479">Metal-binding</keyword>
<dbReference type="EC" id="4.3.1.17" evidence="11"/>
<dbReference type="GO" id="GO:0006094">
    <property type="term" value="P:gluconeogenesis"/>
    <property type="evidence" value="ECO:0007669"/>
    <property type="project" value="UniProtKB-KW"/>
</dbReference>
<evidence type="ECO:0000256" key="6">
    <source>
        <dbReference type="ARBA" id="ARBA00022723"/>
    </source>
</evidence>
<dbReference type="FunFam" id="3.30.1330.90:FF:000001">
    <property type="entry name" value="L-serine ammonia-lyase 1"/>
    <property type="match status" value="1"/>
</dbReference>
<comment type="catalytic activity">
    <reaction evidence="10 11">
        <text>L-serine = pyruvate + NH4(+)</text>
        <dbReference type="Rhea" id="RHEA:19169"/>
        <dbReference type="ChEBI" id="CHEBI:15361"/>
        <dbReference type="ChEBI" id="CHEBI:28938"/>
        <dbReference type="ChEBI" id="CHEBI:33384"/>
        <dbReference type="EC" id="4.3.1.17"/>
    </reaction>
</comment>
<proteinExistence type="inferred from homology"/>
<dbReference type="PANTHER" id="PTHR30182:SF1">
    <property type="entry name" value="L-SERINE DEHYDRATASE 1"/>
    <property type="match status" value="1"/>
</dbReference>
<dbReference type="GO" id="GO:0003941">
    <property type="term" value="F:L-serine ammonia-lyase activity"/>
    <property type="evidence" value="ECO:0007669"/>
    <property type="project" value="UniProtKB-UniRule"/>
</dbReference>
<dbReference type="OrthoDB" id="9805537at2"/>
<comment type="cofactor">
    <cofactor evidence="1 11">
        <name>[4Fe-4S] cluster</name>
        <dbReference type="ChEBI" id="CHEBI:49883"/>
    </cofactor>
</comment>
<organism evidence="14 15">
    <name type="scientific">Legionella israelensis</name>
    <dbReference type="NCBI Taxonomy" id="454"/>
    <lineage>
        <taxon>Bacteria</taxon>
        <taxon>Pseudomonadati</taxon>
        <taxon>Pseudomonadota</taxon>
        <taxon>Gammaproteobacteria</taxon>
        <taxon>Legionellales</taxon>
        <taxon>Legionellaceae</taxon>
        <taxon>Legionella</taxon>
    </lineage>
</organism>
<dbReference type="InterPro" id="IPR005130">
    <property type="entry name" value="Ser_deHydtase-like_asu"/>
</dbReference>
<dbReference type="Proteomes" id="UP000054761">
    <property type="component" value="Unassembled WGS sequence"/>
</dbReference>